<evidence type="ECO:0000256" key="4">
    <source>
        <dbReference type="ARBA" id="ARBA00022737"/>
    </source>
</evidence>
<keyword evidence="6 7" id="KW-0012">Acyltransferase</keyword>
<dbReference type="GO" id="GO:0103118">
    <property type="term" value="F:UDP-3-O-[(3R)-3-hydroxyacyl]-glucosamine N-acyltransferase activity"/>
    <property type="evidence" value="ECO:0007669"/>
    <property type="project" value="UniProtKB-EC"/>
</dbReference>
<comment type="pathway">
    <text evidence="7">Bacterial outer membrane biogenesis; LPS lipid A biosynthesis.</text>
</comment>
<evidence type="ECO:0000313" key="9">
    <source>
        <dbReference type="EMBL" id="OGX91389.1"/>
    </source>
</evidence>
<keyword evidence="2 7" id="KW-0441">Lipid A biosynthesis</keyword>
<name>A0A1G1TKJ5_9BACT</name>
<evidence type="ECO:0000256" key="2">
    <source>
        <dbReference type="ARBA" id="ARBA00022556"/>
    </source>
</evidence>
<gene>
    <name evidence="7" type="primary">lpxD</name>
    <name evidence="9" type="ORF">BEN49_20065</name>
</gene>
<dbReference type="GO" id="GO:0016020">
    <property type="term" value="C:membrane"/>
    <property type="evidence" value="ECO:0007669"/>
    <property type="project" value="GOC"/>
</dbReference>
<dbReference type="Gene3D" id="3.40.1390.10">
    <property type="entry name" value="MurE/MurF, N-terminal domain"/>
    <property type="match status" value="1"/>
</dbReference>
<evidence type="ECO:0000256" key="3">
    <source>
        <dbReference type="ARBA" id="ARBA00022679"/>
    </source>
</evidence>
<dbReference type="NCBIfam" id="NF002060">
    <property type="entry name" value="PRK00892.1"/>
    <property type="match status" value="1"/>
</dbReference>
<comment type="similarity">
    <text evidence="7">Belongs to the transferase hexapeptide repeat family. LpxD subfamily.</text>
</comment>
<dbReference type="NCBIfam" id="TIGR01853">
    <property type="entry name" value="lipid_A_lpxD"/>
    <property type="match status" value="1"/>
</dbReference>
<dbReference type="SUPFAM" id="SSF51161">
    <property type="entry name" value="Trimeric LpxA-like enzymes"/>
    <property type="match status" value="1"/>
</dbReference>
<dbReference type="CDD" id="cd03352">
    <property type="entry name" value="LbH_LpxD"/>
    <property type="match status" value="1"/>
</dbReference>
<keyword evidence="1 7" id="KW-0444">Lipid biosynthesis</keyword>
<dbReference type="InterPro" id="IPR020573">
    <property type="entry name" value="UDP_GlcNAc_AcTrfase_non-rep"/>
</dbReference>
<evidence type="ECO:0000256" key="7">
    <source>
        <dbReference type="HAMAP-Rule" id="MF_00523"/>
    </source>
</evidence>
<dbReference type="HAMAP" id="MF_00523">
    <property type="entry name" value="LpxD"/>
    <property type="match status" value="1"/>
</dbReference>
<keyword evidence="5 7" id="KW-0443">Lipid metabolism</keyword>
<keyword evidence="4 7" id="KW-0677">Repeat</keyword>
<reference evidence="9 10" key="1">
    <citation type="submission" date="2016-08" db="EMBL/GenBank/DDBJ databases">
        <title>Hymenobacter coccineus sp. nov., Hymenobacter lapidarius sp. nov. and Hymenobacter glacialis sp. nov., isolated from Antarctic soil.</title>
        <authorList>
            <person name="Sedlacek I."/>
            <person name="Kralova S."/>
            <person name="Kyrova K."/>
            <person name="Maslanova I."/>
            <person name="Stankova E."/>
            <person name="Vrbovska V."/>
            <person name="Nemec M."/>
            <person name="Bartak M."/>
            <person name="Svec P."/>
            <person name="Busse H.-J."/>
            <person name="Pantucek R."/>
        </authorList>
    </citation>
    <scope>NUCLEOTIDE SEQUENCE [LARGE SCALE GENOMIC DNA]</scope>
    <source>
        <strain evidence="9 10">CCM 8649</strain>
    </source>
</reference>
<comment type="function">
    <text evidence="7">Catalyzes the N-acylation of UDP-3-O-acylglucosamine using 3-hydroxyacyl-ACP as the acyl donor. Is involved in the biosynthesis of lipid A, a phosphorylated glycolipid that anchors the lipopolysaccharide to the outer membrane of the cell.</text>
</comment>
<dbReference type="EMBL" id="MDZA01000065">
    <property type="protein sequence ID" value="OGX91389.1"/>
    <property type="molecule type" value="Genomic_DNA"/>
</dbReference>
<dbReference type="Pfam" id="PF00132">
    <property type="entry name" value="Hexapep"/>
    <property type="match status" value="2"/>
</dbReference>
<dbReference type="Proteomes" id="UP000177506">
    <property type="component" value="Unassembled WGS sequence"/>
</dbReference>
<dbReference type="EC" id="2.3.1.191" evidence="7"/>
<dbReference type="UniPathway" id="UPA00973"/>
<evidence type="ECO:0000256" key="1">
    <source>
        <dbReference type="ARBA" id="ARBA00022516"/>
    </source>
</evidence>
<accession>A0A1G1TKJ5</accession>
<dbReference type="GO" id="GO:0016410">
    <property type="term" value="F:N-acyltransferase activity"/>
    <property type="evidence" value="ECO:0007669"/>
    <property type="project" value="InterPro"/>
</dbReference>
<feature type="domain" description="UDP-3-O-[3-hydroxymyristoyl] glucosamine N-acyltransferase non-repeat region" evidence="8">
    <location>
        <begin position="23"/>
        <end position="89"/>
    </location>
</feature>
<dbReference type="OrthoDB" id="9784739at2"/>
<proteinExistence type="inferred from homology"/>
<dbReference type="Pfam" id="PF04613">
    <property type="entry name" value="LpxD"/>
    <property type="match status" value="1"/>
</dbReference>
<dbReference type="GO" id="GO:0009245">
    <property type="term" value="P:lipid A biosynthetic process"/>
    <property type="evidence" value="ECO:0007669"/>
    <property type="project" value="UniProtKB-UniRule"/>
</dbReference>
<dbReference type="InterPro" id="IPR001451">
    <property type="entry name" value="Hexapep"/>
</dbReference>
<evidence type="ECO:0000313" key="10">
    <source>
        <dbReference type="Proteomes" id="UP000177506"/>
    </source>
</evidence>
<evidence type="ECO:0000259" key="8">
    <source>
        <dbReference type="Pfam" id="PF04613"/>
    </source>
</evidence>
<dbReference type="PANTHER" id="PTHR43378">
    <property type="entry name" value="UDP-3-O-ACYLGLUCOSAMINE N-ACYLTRANSFERASE"/>
    <property type="match status" value="1"/>
</dbReference>
<dbReference type="InterPro" id="IPR007691">
    <property type="entry name" value="LpxD"/>
</dbReference>
<comment type="caution">
    <text evidence="9">The sequence shown here is derived from an EMBL/GenBank/DDBJ whole genome shotgun (WGS) entry which is preliminary data.</text>
</comment>
<evidence type="ECO:0000256" key="5">
    <source>
        <dbReference type="ARBA" id="ARBA00023098"/>
    </source>
</evidence>
<dbReference type="InterPro" id="IPR011004">
    <property type="entry name" value="Trimer_LpxA-like_sf"/>
</dbReference>
<dbReference type="Gene3D" id="2.160.10.10">
    <property type="entry name" value="Hexapeptide repeat proteins"/>
    <property type="match status" value="1"/>
</dbReference>
<comment type="catalytic activity">
    <reaction evidence="7">
        <text>a UDP-3-O-[(3R)-3-hydroxyacyl]-alpha-D-glucosamine + a (3R)-hydroxyacyl-[ACP] = a UDP-2-N,3-O-bis[(3R)-3-hydroxyacyl]-alpha-D-glucosamine + holo-[ACP] + H(+)</text>
        <dbReference type="Rhea" id="RHEA:53836"/>
        <dbReference type="Rhea" id="RHEA-COMP:9685"/>
        <dbReference type="Rhea" id="RHEA-COMP:9945"/>
        <dbReference type="ChEBI" id="CHEBI:15378"/>
        <dbReference type="ChEBI" id="CHEBI:64479"/>
        <dbReference type="ChEBI" id="CHEBI:78827"/>
        <dbReference type="ChEBI" id="CHEBI:137740"/>
        <dbReference type="ChEBI" id="CHEBI:137748"/>
        <dbReference type="EC" id="2.3.1.191"/>
    </reaction>
</comment>
<feature type="active site" description="Proton acceptor" evidence="7">
    <location>
        <position position="242"/>
    </location>
</feature>
<evidence type="ECO:0000256" key="6">
    <source>
        <dbReference type="ARBA" id="ARBA00023315"/>
    </source>
</evidence>
<keyword evidence="10" id="KW-1185">Reference proteome</keyword>
<dbReference type="RefSeq" id="WP_070741686.1">
    <property type="nucleotide sequence ID" value="NZ_MDZA01000065.1"/>
</dbReference>
<organism evidence="9 10">
    <name type="scientific">Hymenobacter coccineus</name>
    <dbReference type="NCBI Taxonomy" id="1908235"/>
    <lineage>
        <taxon>Bacteria</taxon>
        <taxon>Pseudomonadati</taxon>
        <taxon>Bacteroidota</taxon>
        <taxon>Cytophagia</taxon>
        <taxon>Cytophagales</taxon>
        <taxon>Hymenobacteraceae</taxon>
        <taxon>Hymenobacter</taxon>
    </lineage>
</organism>
<keyword evidence="3 7" id="KW-0808">Transferase</keyword>
<comment type="subunit">
    <text evidence="7">Homotrimer.</text>
</comment>
<protein>
    <recommendedName>
        <fullName evidence="7">UDP-3-O-acylglucosamine N-acyltransferase</fullName>
        <ecNumber evidence="7">2.3.1.191</ecNumber>
    </recommendedName>
</protein>
<dbReference type="AlphaFoldDB" id="A0A1G1TKJ5"/>
<dbReference type="PANTHER" id="PTHR43378:SF2">
    <property type="entry name" value="UDP-3-O-ACYLGLUCOSAMINE N-ACYLTRANSFERASE 1, MITOCHONDRIAL-RELATED"/>
    <property type="match status" value="1"/>
</dbReference>
<sequence length="346" mass="36628">MEFTVQQIADVVGGQVEGDATRRVASLAKIEEAQAGALAFLSNPKYEHFLYDTQASAVIVSPDLVLRHPVAAALVRVADPYSAFTKLLEFYAQATRTGKRGVEEPSYLAATATVGPGHYRGAFSYIGEDCRLGPDVLVFPHAYIGDRVTIGEGSVIHAGAKIYPDTVIGRFCVVKAGAVVGTDGFGFAPQPDGSYLPIPQIGNVVLGDYVSIGANTTVDCATMGTTRVGEGSKIDNLVQVGHNVEIGRHTVIAGQTGISGSTKIGDYCLLGGQVGVVGHVTLANRTTLAAQTGVHKSVKQEGQILQGRPALDLKQSQRVLVVYRNLPEILHRVERLEQAAKAPEKP</sequence>